<dbReference type="AlphaFoldDB" id="A0AAD5KUH9"/>
<dbReference type="EMBL" id="WJBH02000271">
    <property type="protein sequence ID" value="KAI9549785.1"/>
    <property type="molecule type" value="Genomic_DNA"/>
</dbReference>
<evidence type="ECO:0000256" key="1">
    <source>
        <dbReference type="SAM" id="MobiDB-lite"/>
    </source>
</evidence>
<dbReference type="Proteomes" id="UP000820818">
    <property type="component" value="Unassembled WGS sequence"/>
</dbReference>
<proteinExistence type="predicted"/>
<feature type="compositionally biased region" description="Basic residues" evidence="1">
    <location>
        <begin position="122"/>
        <end position="145"/>
    </location>
</feature>
<protein>
    <submittedName>
        <fullName evidence="2">Uncharacterized protein</fullName>
    </submittedName>
</protein>
<feature type="compositionally biased region" description="Polar residues" evidence="1">
    <location>
        <begin position="1"/>
        <end position="24"/>
    </location>
</feature>
<gene>
    <name evidence="2" type="ORF">GHT06_007460</name>
</gene>
<name>A0AAD5KUH9_9CRUS</name>
<keyword evidence="3" id="KW-1185">Reference proteome</keyword>
<organism evidence="2 3">
    <name type="scientific">Daphnia sinensis</name>
    <dbReference type="NCBI Taxonomy" id="1820382"/>
    <lineage>
        <taxon>Eukaryota</taxon>
        <taxon>Metazoa</taxon>
        <taxon>Ecdysozoa</taxon>
        <taxon>Arthropoda</taxon>
        <taxon>Crustacea</taxon>
        <taxon>Branchiopoda</taxon>
        <taxon>Diplostraca</taxon>
        <taxon>Cladocera</taxon>
        <taxon>Anomopoda</taxon>
        <taxon>Daphniidae</taxon>
        <taxon>Daphnia</taxon>
        <taxon>Daphnia similis group</taxon>
    </lineage>
</organism>
<sequence length="152" mass="17036">MPPFQATQRTMLARSSATASQCKTWATDPDRCERDRSFHQRPASGQRRSLCRRRLDVGEIWYYTASHSVTQAEIDAGVNIVNTATADSDQTGPDTDDASVPVLQAPALAIDKAITGVTGRQWQRKRRCGQRRHRLRGHLTQHRQPGRSTKSP</sequence>
<feature type="region of interest" description="Disordered" evidence="1">
    <location>
        <begin position="1"/>
        <end position="25"/>
    </location>
</feature>
<comment type="caution">
    <text evidence="2">The sequence shown here is derived from an EMBL/GenBank/DDBJ whole genome shotgun (WGS) entry which is preliminary data.</text>
</comment>
<accession>A0AAD5KUH9</accession>
<evidence type="ECO:0000313" key="3">
    <source>
        <dbReference type="Proteomes" id="UP000820818"/>
    </source>
</evidence>
<evidence type="ECO:0000313" key="2">
    <source>
        <dbReference type="EMBL" id="KAI9549785.1"/>
    </source>
</evidence>
<feature type="region of interest" description="Disordered" evidence="1">
    <location>
        <begin position="119"/>
        <end position="152"/>
    </location>
</feature>
<reference evidence="2" key="1">
    <citation type="submission" date="2022-05" db="EMBL/GenBank/DDBJ databases">
        <title>A multi-omics perspective on studying reproductive biology in Daphnia sinensis.</title>
        <authorList>
            <person name="Jia J."/>
        </authorList>
    </citation>
    <scope>NUCLEOTIDE SEQUENCE</scope>
    <source>
        <strain evidence="2">WSL</strain>
    </source>
</reference>